<feature type="compositionally biased region" description="Polar residues" evidence="7">
    <location>
        <begin position="329"/>
        <end position="338"/>
    </location>
</feature>
<dbReference type="PANTHER" id="PTHR21603">
    <property type="entry name" value="ANTIGEN KI-67-LIKE PROTEIN"/>
    <property type="match status" value="1"/>
</dbReference>
<feature type="compositionally biased region" description="Polar residues" evidence="7">
    <location>
        <begin position="282"/>
        <end position="291"/>
    </location>
</feature>
<evidence type="ECO:0000313" key="9">
    <source>
        <dbReference type="Ensembl" id="ENSDCDP00010019777.1"/>
    </source>
</evidence>
<evidence type="ECO:0000259" key="8">
    <source>
        <dbReference type="Pfam" id="PF15276"/>
    </source>
</evidence>
<feature type="domain" description="PP1-binding" evidence="8">
    <location>
        <begin position="300"/>
        <end position="362"/>
    </location>
</feature>
<evidence type="ECO:0000313" key="10">
    <source>
        <dbReference type="Proteomes" id="UP000694580"/>
    </source>
</evidence>
<gene>
    <name evidence="9" type="primary">cdca2</name>
</gene>
<feature type="region of interest" description="Disordered" evidence="7">
    <location>
        <begin position="535"/>
        <end position="563"/>
    </location>
</feature>
<dbReference type="AlphaFoldDB" id="A0AAY4BGI1"/>
<protein>
    <recommendedName>
        <fullName evidence="8">PP1-binding domain-containing protein</fullName>
    </recommendedName>
</protein>
<keyword evidence="5" id="KW-0539">Nucleus</keyword>
<sequence length="866" mass="93664">MMASCEFPLNPDWVDTPVAPSSPQQHSGVAALDFSHLTPSQFGISSGSFSVPSKRQDKSRLSQLKARRRSTVGLRGSPETNSLIRYMARQRMTPSTPEHLQSKPLQPRCQTLKEKMAAFQVLMGLDEEEKLQAVISPRKDVFEDGLKTSKPPSENWSSAAGKENRATPGRVNLMTPPLSKRRCQVTLQESEEKIEGALLPVLMCPLLPEEKVPCPELKRPSQPEDSELKNPSHPVLSKCEMSPGNLVIESLSKKKRVCFAAPLSPEFFDKTLPPSTPLQKGGTPSCQSTPGNPVIESLSKKKQVRFGAPLSPEFFDKTLPPSTPLQKGGTPSYQTTPGGSKLRSLLKTPQRHEPPLPQPDFSSPEASAASPAHNKSDSTGGTVSSEIMFRDGEAKVPPLVIEEDNGVTVVNSTDPKHGVDLQVRMDPRLLCEEPAVESVPTAVVTLEQQPPVSTAALTSTRGRKRKLPVEGDSQLERKRPSRTAAVSANGKMKGCSGKRHFGSKEVDRSLYGKRDYASKDPLLSPIFEDQLSAKVSTTSTLTDHTSPTDGDLNPVTHGQASSTSDLIVAAARWRKRFCPQPSHDVPEDSHPIKMEQDTGSLQRADSVAAADKKQSSADSTSIATTKAAGRPQNKTPKGKSSSRKVPERRSRGRKKAKVPPGGGTEEELGHVEHRGENEQKDGKAILEAESLPSSDIDRPTSSESSHTRHDPASLPNTEEGGDQIITQPGKDQKAAAQVVKSGSSLHLPHVGEKDETIQSTSGGEMVVGGGEVPESVAVPQTDAGTVAREAVVTDHPTEEFDIDDVLKPVSSSRRSVRRSLRNQSAGEHQASGLAWVDRTSPEYRGGRRKTRSRLSANLQTPQEDVK</sequence>
<feature type="region of interest" description="Disordered" evidence="7">
    <location>
        <begin position="143"/>
        <end position="176"/>
    </location>
</feature>
<keyword evidence="4" id="KW-0832">Ubl conjugation</keyword>
<feature type="region of interest" description="Disordered" evidence="7">
    <location>
        <begin position="311"/>
        <end position="390"/>
    </location>
</feature>
<dbReference type="GO" id="GO:0051983">
    <property type="term" value="P:regulation of chromosome segregation"/>
    <property type="evidence" value="ECO:0007669"/>
    <property type="project" value="TreeGrafter"/>
</dbReference>
<dbReference type="GeneID" id="114799757"/>
<evidence type="ECO:0000256" key="1">
    <source>
        <dbReference type="ARBA" id="ARBA00004123"/>
    </source>
</evidence>
<evidence type="ECO:0000256" key="2">
    <source>
        <dbReference type="ARBA" id="ARBA00022499"/>
    </source>
</evidence>
<feature type="region of interest" description="Disordered" evidence="7">
    <location>
        <begin position="450"/>
        <end position="501"/>
    </location>
</feature>
<dbReference type="GO" id="GO:0005634">
    <property type="term" value="C:nucleus"/>
    <property type="evidence" value="ECO:0007669"/>
    <property type="project" value="UniProtKB-SubCell"/>
</dbReference>
<name>A0AAY4BGI1_9TELE</name>
<dbReference type="PANTHER" id="PTHR21603:SF16">
    <property type="entry name" value="CELL DIVISION CYCLE-ASSOCIATED PROTEIN 2"/>
    <property type="match status" value="1"/>
</dbReference>
<feature type="compositionally biased region" description="Basic and acidic residues" evidence="7">
    <location>
        <begin position="584"/>
        <end position="596"/>
    </location>
</feature>
<reference evidence="9" key="2">
    <citation type="submission" date="2025-08" db="UniProtKB">
        <authorList>
            <consortium name="Ensembl"/>
        </authorList>
    </citation>
    <scope>IDENTIFICATION</scope>
</reference>
<evidence type="ECO:0000256" key="7">
    <source>
        <dbReference type="SAM" id="MobiDB-lite"/>
    </source>
</evidence>
<feature type="compositionally biased region" description="Basic and acidic residues" evidence="7">
    <location>
        <begin position="667"/>
        <end position="686"/>
    </location>
</feature>
<dbReference type="Pfam" id="PF15276">
    <property type="entry name" value="PP1_bind"/>
    <property type="match status" value="2"/>
</dbReference>
<dbReference type="RefSeq" id="XP_028852430.1">
    <property type="nucleotide sequence ID" value="XM_028996597.1"/>
</dbReference>
<comment type="subcellular location">
    <subcellularLocation>
        <location evidence="1">Nucleus</location>
    </subcellularLocation>
</comment>
<dbReference type="CTD" id="157313"/>
<feature type="region of interest" description="Disordered" evidence="7">
    <location>
        <begin position="269"/>
        <end position="294"/>
    </location>
</feature>
<feature type="compositionally biased region" description="Basic and acidic residues" evidence="7">
    <location>
        <begin position="695"/>
        <end position="711"/>
    </location>
</feature>
<feature type="compositionally biased region" description="Low complexity" evidence="7">
    <location>
        <begin position="536"/>
        <end position="548"/>
    </location>
</feature>
<feature type="region of interest" description="Disordered" evidence="7">
    <location>
        <begin position="215"/>
        <end position="237"/>
    </location>
</feature>
<dbReference type="Proteomes" id="UP000694580">
    <property type="component" value="Chromosome 11"/>
</dbReference>
<evidence type="ECO:0000256" key="6">
    <source>
        <dbReference type="ARBA" id="ARBA00023306"/>
    </source>
</evidence>
<dbReference type="GO" id="GO:0007088">
    <property type="term" value="P:regulation of mitotic nuclear division"/>
    <property type="evidence" value="ECO:0007669"/>
    <property type="project" value="TreeGrafter"/>
</dbReference>
<feature type="region of interest" description="Disordered" evidence="7">
    <location>
        <begin position="45"/>
        <end position="78"/>
    </location>
</feature>
<reference evidence="9 10" key="1">
    <citation type="submission" date="2020-06" db="EMBL/GenBank/DDBJ databases">
        <authorList>
            <consortium name="Wellcome Sanger Institute Data Sharing"/>
        </authorList>
    </citation>
    <scope>NUCLEOTIDE SEQUENCE [LARGE SCALE GENOMIC DNA]</scope>
</reference>
<keyword evidence="6" id="KW-0131">Cell cycle</keyword>
<keyword evidence="3" id="KW-0597">Phosphoprotein</keyword>
<evidence type="ECO:0000256" key="4">
    <source>
        <dbReference type="ARBA" id="ARBA00022843"/>
    </source>
</evidence>
<dbReference type="InterPro" id="IPR029334">
    <property type="entry name" value="PP1-bd"/>
</dbReference>
<keyword evidence="10" id="KW-1185">Reference proteome</keyword>
<evidence type="ECO:0000256" key="5">
    <source>
        <dbReference type="ARBA" id="ARBA00023242"/>
    </source>
</evidence>
<organism evidence="9 10">
    <name type="scientific">Denticeps clupeoides</name>
    <name type="common">denticle herring</name>
    <dbReference type="NCBI Taxonomy" id="299321"/>
    <lineage>
        <taxon>Eukaryota</taxon>
        <taxon>Metazoa</taxon>
        <taxon>Chordata</taxon>
        <taxon>Craniata</taxon>
        <taxon>Vertebrata</taxon>
        <taxon>Euteleostomi</taxon>
        <taxon>Actinopterygii</taxon>
        <taxon>Neopterygii</taxon>
        <taxon>Teleostei</taxon>
        <taxon>Clupei</taxon>
        <taxon>Clupeiformes</taxon>
        <taxon>Denticipitoidei</taxon>
        <taxon>Denticipitidae</taxon>
        <taxon>Denticeps</taxon>
    </lineage>
</organism>
<dbReference type="GO" id="GO:0005694">
    <property type="term" value="C:chromosome"/>
    <property type="evidence" value="ECO:0007669"/>
    <property type="project" value="TreeGrafter"/>
</dbReference>
<reference evidence="9" key="3">
    <citation type="submission" date="2025-09" db="UniProtKB">
        <authorList>
            <consortium name="Ensembl"/>
        </authorList>
    </citation>
    <scope>IDENTIFICATION</scope>
</reference>
<accession>A0AAY4BGI1</accession>
<feature type="compositionally biased region" description="Polar residues" evidence="7">
    <location>
        <begin position="853"/>
        <end position="866"/>
    </location>
</feature>
<keyword evidence="2" id="KW-1017">Isopeptide bond</keyword>
<dbReference type="GeneTree" id="ENSGT01120000274174"/>
<feature type="compositionally biased region" description="Polar residues" evidence="7">
    <location>
        <begin position="450"/>
        <end position="460"/>
    </location>
</feature>
<feature type="compositionally biased region" description="Low complexity" evidence="7">
    <location>
        <begin position="362"/>
        <end position="372"/>
    </location>
</feature>
<dbReference type="Ensembl" id="ENSDCDT00010020896.1">
    <property type="protein sequence ID" value="ENSDCDP00010019777.1"/>
    <property type="gene ID" value="ENSDCDG00010008911.1"/>
</dbReference>
<proteinExistence type="predicted"/>
<evidence type="ECO:0000256" key="3">
    <source>
        <dbReference type="ARBA" id="ARBA00022553"/>
    </source>
</evidence>
<feature type="region of interest" description="Disordered" evidence="7">
    <location>
        <begin position="578"/>
        <end position="770"/>
    </location>
</feature>
<feature type="compositionally biased region" description="Basic and acidic residues" evidence="7">
    <location>
        <begin position="215"/>
        <end position="230"/>
    </location>
</feature>
<feature type="region of interest" description="Disordered" evidence="7">
    <location>
        <begin position="795"/>
        <end position="866"/>
    </location>
</feature>
<feature type="domain" description="PP1-binding" evidence="8">
    <location>
        <begin position="253"/>
        <end position="291"/>
    </location>
</feature>